<evidence type="ECO:0000313" key="2">
    <source>
        <dbReference type="EMBL" id="ASV73724.1"/>
    </source>
</evidence>
<evidence type="ECO:0000313" key="3">
    <source>
        <dbReference type="Proteomes" id="UP000215086"/>
    </source>
</evidence>
<proteinExistence type="predicted"/>
<dbReference type="AlphaFoldDB" id="A0A286RCN5"/>
<keyword evidence="1" id="KW-0472">Membrane</keyword>
<organism evidence="2 3">
    <name type="scientific">Thermogutta terrifontis</name>
    <dbReference type="NCBI Taxonomy" id="1331910"/>
    <lineage>
        <taxon>Bacteria</taxon>
        <taxon>Pseudomonadati</taxon>
        <taxon>Planctomycetota</taxon>
        <taxon>Planctomycetia</taxon>
        <taxon>Pirellulales</taxon>
        <taxon>Thermoguttaceae</taxon>
        <taxon>Thermogutta</taxon>
    </lineage>
</organism>
<keyword evidence="3" id="KW-1185">Reference proteome</keyword>
<sequence>MAMVGAIVHGLIHGADVNEILWRSWVCLVVFSIVGGVLGIIAESVIRESIQQRLKEELASRAQSSQAAGTT</sequence>
<keyword evidence="1" id="KW-0812">Transmembrane</keyword>
<dbReference type="EMBL" id="CP018477">
    <property type="protein sequence ID" value="ASV73724.1"/>
    <property type="molecule type" value="Genomic_DNA"/>
</dbReference>
<accession>A0A286RCN5</accession>
<dbReference type="KEGG" id="ttf:THTE_1122"/>
<dbReference type="Proteomes" id="UP000215086">
    <property type="component" value="Chromosome"/>
</dbReference>
<name>A0A286RCN5_9BACT</name>
<evidence type="ECO:0000256" key="1">
    <source>
        <dbReference type="SAM" id="Phobius"/>
    </source>
</evidence>
<feature type="transmembrane region" description="Helical" evidence="1">
    <location>
        <begin position="20"/>
        <end position="46"/>
    </location>
</feature>
<gene>
    <name evidence="2" type="ORF">THTE_1122</name>
</gene>
<keyword evidence="1" id="KW-1133">Transmembrane helix</keyword>
<reference evidence="2 3" key="1">
    <citation type="journal article" name="Front. Microbiol.">
        <title>Sugar Metabolism of the First Thermophilic Planctomycete Thermogutta terrifontis: Comparative Genomic and Transcriptomic Approaches.</title>
        <authorList>
            <person name="Elcheninov A.G."/>
            <person name="Menzel P."/>
            <person name="Gudbergsdottir S.R."/>
            <person name="Slesarev A.I."/>
            <person name="Kadnikov V.V."/>
            <person name="Krogh A."/>
            <person name="Bonch-Osmolovskaya E.A."/>
            <person name="Peng X."/>
            <person name="Kublanov I.V."/>
        </authorList>
    </citation>
    <scope>NUCLEOTIDE SEQUENCE [LARGE SCALE GENOMIC DNA]</scope>
    <source>
        <strain evidence="2 3">R1</strain>
    </source>
</reference>
<protein>
    <submittedName>
        <fullName evidence="2">Uncharacterized protein</fullName>
    </submittedName>
</protein>